<keyword evidence="3" id="KW-0963">Cytoplasm</keyword>
<dbReference type="CDD" id="cd23821">
    <property type="entry name" value="RWD_IMPACT"/>
    <property type="match status" value="1"/>
</dbReference>
<keyword evidence="4" id="KW-0678">Repressor</keyword>
<dbReference type="InterPro" id="IPR036956">
    <property type="entry name" value="Impact_N_sf"/>
</dbReference>
<comment type="subcellular location">
    <subcellularLocation>
        <location evidence="1">Cytoplasm</location>
    </subcellularLocation>
</comment>
<dbReference type="Pfam" id="PF01205">
    <property type="entry name" value="Impact_N"/>
    <property type="match status" value="1"/>
</dbReference>
<dbReference type="EMBL" id="JALNTZ010000002">
    <property type="protein sequence ID" value="KAJ3663825.1"/>
    <property type="molecule type" value="Genomic_DNA"/>
</dbReference>
<dbReference type="InterPro" id="IPR001498">
    <property type="entry name" value="Impact_N"/>
</dbReference>
<evidence type="ECO:0000313" key="8">
    <source>
        <dbReference type="EMBL" id="KAJ3663825.1"/>
    </source>
</evidence>
<dbReference type="Gene3D" id="3.10.110.10">
    <property type="entry name" value="Ubiquitin Conjugating Enzyme"/>
    <property type="match status" value="1"/>
</dbReference>
<organism evidence="8 9">
    <name type="scientific">Zophobas morio</name>
    <dbReference type="NCBI Taxonomy" id="2755281"/>
    <lineage>
        <taxon>Eukaryota</taxon>
        <taxon>Metazoa</taxon>
        <taxon>Ecdysozoa</taxon>
        <taxon>Arthropoda</taxon>
        <taxon>Hexapoda</taxon>
        <taxon>Insecta</taxon>
        <taxon>Pterygota</taxon>
        <taxon>Neoptera</taxon>
        <taxon>Endopterygota</taxon>
        <taxon>Coleoptera</taxon>
        <taxon>Polyphaga</taxon>
        <taxon>Cucujiformia</taxon>
        <taxon>Tenebrionidae</taxon>
        <taxon>Zophobas</taxon>
    </lineage>
</organism>
<comment type="caution">
    <text evidence="8">The sequence shown here is derived from an EMBL/GenBank/DDBJ whole genome shotgun (WGS) entry which is preliminary data.</text>
</comment>
<evidence type="ECO:0000256" key="6">
    <source>
        <dbReference type="ARBA" id="ARBA00023016"/>
    </source>
</evidence>
<evidence type="ECO:0000256" key="3">
    <source>
        <dbReference type="ARBA" id="ARBA00022490"/>
    </source>
</evidence>
<sequence>MDNLAEQCEEIEALKSIYDNKWKLEPATNCYSIQITPNVKLFITLNENYPSTAPPNFELLAPTLTVDQKQQVTDEFQEIYESNMGGPILFQWVEKLKEIAEIETPAAETTELETSDVELIVSPAQVTQLSVTHGEVIQDRKSAFQGHASPVFSLEDTKVFINHLLENKKISQATHNIVAYRILTPKGTVLQDCDDDGESHAGSRVLHLLQIRDLTNVMVVVSRWYGGIHLGPDRFKHINNAARQVLLQGGFLQS</sequence>
<evidence type="ECO:0000256" key="2">
    <source>
        <dbReference type="ARBA" id="ARBA00007665"/>
    </source>
</evidence>
<keyword evidence="5" id="KW-0810">Translation regulation</keyword>
<gene>
    <name evidence="8" type="ORF">Zmor_008047</name>
</gene>
<evidence type="ECO:0000256" key="4">
    <source>
        <dbReference type="ARBA" id="ARBA00022491"/>
    </source>
</evidence>
<accession>A0AA38IVF5</accession>
<dbReference type="PROSITE" id="PS00910">
    <property type="entry name" value="UPF0029"/>
    <property type="match status" value="1"/>
</dbReference>
<dbReference type="PROSITE" id="PS50908">
    <property type="entry name" value="RWD"/>
    <property type="match status" value="1"/>
</dbReference>
<dbReference type="Gene3D" id="3.30.230.30">
    <property type="entry name" value="Impact, N-terminal domain"/>
    <property type="match status" value="1"/>
</dbReference>
<dbReference type="GO" id="GO:0140469">
    <property type="term" value="P:GCN2-mediated signaling"/>
    <property type="evidence" value="ECO:0007669"/>
    <property type="project" value="TreeGrafter"/>
</dbReference>
<dbReference type="AlphaFoldDB" id="A0AA38IVF5"/>
<evidence type="ECO:0000259" key="7">
    <source>
        <dbReference type="PROSITE" id="PS50908"/>
    </source>
</evidence>
<dbReference type="InterPro" id="IPR023582">
    <property type="entry name" value="Impact"/>
</dbReference>
<dbReference type="InterPro" id="IPR020568">
    <property type="entry name" value="Ribosomal_Su5_D2-typ_SF"/>
</dbReference>
<feature type="domain" description="RWD" evidence="7">
    <location>
        <begin position="9"/>
        <end position="103"/>
    </location>
</feature>
<dbReference type="Proteomes" id="UP001168821">
    <property type="component" value="Unassembled WGS sequence"/>
</dbReference>
<dbReference type="SUPFAM" id="SSF54211">
    <property type="entry name" value="Ribosomal protein S5 domain 2-like"/>
    <property type="match status" value="1"/>
</dbReference>
<dbReference type="SMART" id="SM00591">
    <property type="entry name" value="RWD"/>
    <property type="match status" value="1"/>
</dbReference>
<dbReference type="Pfam" id="PF05773">
    <property type="entry name" value="RWD"/>
    <property type="match status" value="1"/>
</dbReference>
<reference evidence="8" key="1">
    <citation type="journal article" date="2023" name="G3 (Bethesda)">
        <title>Whole genome assemblies of Zophobas morio and Tenebrio molitor.</title>
        <authorList>
            <person name="Kaur S."/>
            <person name="Stinson S.A."/>
            <person name="diCenzo G.C."/>
        </authorList>
    </citation>
    <scope>NUCLEOTIDE SEQUENCE</scope>
    <source>
        <strain evidence="8">QUZm001</strain>
    </source>
</reference>
<proteinExistence type="inferred from homology"/>
<dbReference type="PANTHER" id="PTHR16301">
    <property type="entry name" value="IMPACT-RELATED"/>
    <property type="match status" value="1"/>
</dbReference>
<keyword evidence="9" id="KW-1185">Reference proteome</keyword>
<dbReference type="SUPFAM" id="SSF54495">
    <property type="entry name" value="UBC-like"/>
    <property type="match status" value="1"/>
</dbReference>
<evidence type="ECO:0000256" key="5">
    <source>
        <dbReference type="ARBA" id="ARBA00022845"/>
    </source>
</evidence>
<dbReference type="GO" id="GO:0005737">
    <property type="term" value="C:cytoplasm"/>
    <property type="evidence" value="ECO:0007669"/>
    <property type="project" value="UniProtKB-SubCell"/>
</dbReference>
<protein>
    <recommendedName>
        <fullName evidence="7">RWD domain-containing protein</fullName>
    </recommendedName>
</protein>
<dbReference type="InterPro" id="IPR006575">
    <property type="entry name" value="RWD_dom"/>
</dbReference>
<dbReference type="GO" id="GO:0006446">
    <property type="term" value="P:regulation of translational initiation"/>
    <property type="evidence" value="ECO:0007669"/>
    <property type="project" value="TreeGrafter"/>
</dbReference>
<name>A0AA38IVF5_9CUCU</name>
<evidence type="ECO:0000313" key="9">
    <source>
        <dbReference type="Proteomes" id="UP001168821"/>
    </source>
</evidence>
<keyword evidence="6" id="KW-0346">Stress response</keyword>
<dbReference type="InterPro" id="IPR020569">
    <property type="entry name" value="UPF0029_Impact_CS"/>
</dbReference>
<dbReference type="PANTHER" id="PTHR16301:SF25">
    <property type="entry name" value="PROTEIN IMPACT"/>
    <property type="match status" value="1"/>
</dbReference>
<dbReference type="InterPro" id="IPR016135">
    <property type="entry name" value="UBQ-conjugating_enzyme/RWD"/>
</dbReference>
<evidence type="ECO:0000256" key="1">
    <source>
        <dbReference type="ARBA" id="ARBA00004496"/>
    </source>
</evidence>
<comment type="similarity">
    <text evidence="2">Belongs to the IMPACT family.</text>
</comment>